<keyword evidence="3" id="KW-1185">Reference proteome</keyword>
<evidence type="ECO:0000256" key="1">
    <source>
        <dbReference type="SAM" id="Coils"/>
    </source>
</evidence>
<proteinExistence type="predicted"/>
<dbReference type="EMBL" id="BAABRU010000013">
    <property type="protein sequence ID" value="GAA5529873.1"/>
    <property type="molecule type" value="Genomic_DNA"/>
</dbReference>
<keyword evidence="1" id="KW-0175">Coiled coil</keyword>
<comment type="caution">
    <text evidence="2">The sequence shown here is derived from an EMBL/GenBank/DDBJ whole genome shotgun (WGS) entry which is preliminary data.</text>
</comment>
<gene>
    <name evidence="2" type="ORF">Hgul01_03687</name>
</gene>
<accession>A0ABP9X4U1</accession>
<name>A0ABP9X4U1_9CHLR</name>
<evidence type="ECO:0000313" key="2">
    <source>
        <dbReference type="EMBL" id="GAA5529873.1"/>
    </source>
</evidence>
<evidence type="ECO:0000313" key="3">
    <source>
        <dbReference type="Proteomes" id="UP001428290"/>
    </source>
</evidence>
<dbReference type="RefSeq" id="WP_345723465.1">
    <property type="nucleotide sequence ID" value="NZ_BAABRU010000013.1"/>
</dbReference>
<protein>
    <submittedName>
        <fullName evidence="2">Uncharacterized protein</fullName>
    </submittedName>
</protein>
<reference evidence="2 3" key="1">
    <citation type="submission" date="2024-02" db="EMBL/GenBank/DDBJ databases">
        <title>Herpetosiphon gulosus NBRC 112829.</title>
        <authorList>
            <person name="Ichikawa N."/>
            <person name="Katano-Makiyama Y."/>
            <person name="Hidaka K."/>
        </authorList>
    </citation>
    <scope>NUCLEOTIDE SEQUENCE [LARGE SCALE GENOMIC DNA]</scope>
    <source>
        <strain evidence="2 3">NBRC 112829</strain>
    </source>
</reference>
<sequence>MVKQKILSTFSNITRVRAQVEDYRQKFQDLRPWWPVLIPFLLWRGKRAYDQEMKNVGIKLGEAALQKAQEQHKLQEQQAKLIETQEKINQRSNKKGRK</sequence>
<dbReference type="Proteomes" id="UP001428290">
    <property type="component" value="Unassembled WGS sequence"/>
</dbReference>
<feature type="coiled-coil region" evidence="1">
    <location>
        <begin position="58"/>
        <end position="94"/>
    </location>
</feature>
<organism evidence="2 3">
    <name type="scientific">Herpetosiphon gulosus</name>
    <dbReference type="NCBI Taxonomy" id="1973496"/>
    <lineage>
        <taxon>Bacteria</taxon>
        <taxon>Bacillati</taxon>
        <taxon>Chloroflexota</taxon>
        <taxon>Chloroflexia</taxon>
        <taxon>Herpetosiphonales</taxon>
        <taxon>Herpetosiphonaceae</taxon>
        <taxon>Herpetosiphon</taxon>
    </lineage>
</organism>